<evidence type="ECO:0000313" key="2">
    <source>
        <dbReference type="EMBL" id="EOZ99767.1"/>
    </source>
</evidence>
<organism evidence="2 3">
    <name type="scientific">Indibacter alkaliphilus (strain CCUG 57479 / KCTC 22604 / LW1)</name>
    <dbReference type="NCBI Taxonomy" id="1189612"/>
    <lineage>
        <taxon>Bacteria</taxon>
        <taxon>Pseudomonadati</taxon>
        <taxon>Bacteroidota</taxon>
        <taxon>Cytophagia</taxon>
        <taxon>Cytophagales</taxon>
        <taxon>Cyclobacteriaceae</taxon>
    </lineage>
</organism>
<dbReference type="AlphaFoldDB" id="S2DLD1"/>
<gene>
    <name evidence="2" type="ORF">A33Q_0448</name>
</gene>
<keyword evidence="1" id="KW-0732">Signal</keyword>
<evidence type="ECO:0000313" key="3">
    <source>
        <dbReference type="Proteomes" id="UP000006073"/>
    </source>
</evidence>
<dbReference type="OrthoDB" id="958951at2"/>
<dbReference type="STRING" id="1189612.A33Q_0448"/>
<dbReference type="RefSeq" id="WP_009034185.1">
    <property type="nucleotide sequence ID" value="NZ_ALWO02000011.1"/>
</dbReference>
<comment type="caution">
    <text evidence="2">The sequence shown here is derived from an EMBL/GenBank/DDBJ whole genome shotgun (WGS) entry which is preliminary data.</text>
</comment>
<sequence>MNNFKKSIPLLFILAYFTINSTAEAQLISKYDNLQGFTKTEDIIILDDFSQVDGLIKIGEAYSKARGVTMFSSMNSLNVRAKRKLLEEATVRGASHVLITHKIPDDGVGLTSIFMGRLFSYQAIFYKSEDKILSEENIKPIIEGKRFVNSQNMTTNRNTFGANHSKMASGKLLTIDANAEIVSKNKKVYIEFKTRKPTGILVSNTFEVIGANENFILLFEELTAEKKYRALLMKRENKKGGN</sequence>
<dbReference type="EMBL" id="ALWO02000011">
    <property type="protein sequence ID" value="EOZ99767.1"/>
    <property type="molecule type" value="Genomic_DNA"/>
</dbReference>
<name>S2DLD1_INDAL</name>
<feature type="chain" id="PRO_5004507911" evidence="1">
    <location>
        <begin position="26"/>
        <end position="242"/>
    </location>
</feature>
<protein>
    <submittedName>
        <fullName evidence="2">Uncharacterized protein</fullName>
    </submittedName>
</protein>
<proteinExistence type="predicted"/>
<evidence type="ECO:0000256" key="1">
    <source>
        <dbReference type="SAM" id="SignalP"/>
    </source>
</evidence>
<feature type="signal peptide" evidence="1">
    <location>
        <begin position="1"/>
        <end position="25"/>
    </location>
</feature>
<reference evidence="2 3" key="1">
    <citation type="journal article" date="2013" name="Genome Announc.">
        <title>Draft Genome Sequence of Indibacter alkaliphilus Strain LW1T, Isolated from Lonar Lake, a Haloalkaline Lake in the Buldana District of Maharashtra, India.</title>
        <authorList>
            <person name="Singh A."/>
            <person name="Kumar Jangir P."/>
            <person name="Sharma R."/>
            <person name="Singh A."/>
            <person name="Kumar Pinnaka A."/>
            <person name="Shivaji S."/>
        </authorList>
    </citation>
    <scope>NUCLEOTIDE SEQUENCE [LARGE SCALE GENOMIC DNA]</scope>
    <source>
        <strain evidence="3">CCUG 57479 / KCTC 22604 / LW1</strain>
    </source>
</reference>
<keyword evidence="3" id="KW-1185">Reference proteome</keyword>
<dbReference type="Proteomes" id="UP000006073">
    <property type="component" value="Unassembled WGS sequence"/>
</dbReference>
<accession>S2DLD1</accession>